<feature type="region of interest" description="Disordered" evidence="1">
    <location>
        <begin position="89"/>
        <end position="109"/>
    </location>
</feature>
<dbReference type="PANTHER" id="PTHR14286:SF2">
    <property type="entry name" value="CENTROSOMAL PROTEIN 15 KDA"/>
    <property type="match status" value="1"/>
</dbReference>
<name>A0A8C2YEN2_COTJA</name>
<proteinExistence type="predicted"/>
<reference evidence="2" key="1">
    <citation type="submission" date="2015-11" db="EMBL/GenBank/DDBJ databases">
        <authorList>
            <consortium name="International Coturnix japonica Genome Analysis Consortium"/>
            <person name="Warren W."/>
            <person name="Burt D.W."/>
            <person name="Antin P.B."/>
            <person name="Lanford R."/>
            <person name="Gros J."/>
            <person name="Wilson R.K."/>
        </authorList>
    </citation>
    <scope>NUCLEOTIDE SEQUENCE [LARGE SCALE GENOMIC DNA]</scope>
</reference>
<reference evidence="2" key="2">
    <citation type="submission" date="2025-08" db="UniProtKB">
        <authorList>
            <consortium name="Ensembl"/>
        </authorList>
    </citation>
    <scope>IDENTIFICATION</scope>
</reference>
<organism evidence="2 3">
    <name type="scientific">Coturnix japonica</name>
    <name type="common">Japanese quail</name>
    <name type="synonym">Coturnix coturnix japonica</name>
    <dbReference type="NCBI Taxonomy" id="93934"/>
    <lineage>
        <taxon>Eukaryota</taxon>
        <taxon>Metazoa</taxon>
        <taxon>Chordata</taxon>
        <taxon>Craniata</taxon>
        <taxon>Vertebrata</taxon>
        <taxon>Euteleostomi</taxon>
        <taxon>Archelosauria</taxon>
        <taxon>Archosauria</taxon>
        <taxon>Dinosauria</taxon>
        <taxon>Saurischia</taxon>
        <taxon>Theropoda</taxon>
        <taxon>Coelurosauria</taxon>
        <taxon>Aves</taxon>
        <taxon>Neognathae</taxon>
        <taxon>Galloanserae</taxon>
        <taxon>Galliformes</taxon>
        <taxon>Phasianidae</taxon>
        <taxon>Perdicinae</taxon>
        <taxon>Coturnix</taxon>
    </lineage>
</organism>
<dbReference type="InterPro" id="IPR028006">
    <property type="entry name" value="CEP15-like"/>
</dbReference>
<protein>
    <submittedName>
        <fullName evidence="2">Centrosomal protein 15</fullName>
    </submittedName>
</protein>
<dbReference type="Pfam" id="PF15134">
    <property type="entry name" value="CEP15-like"/>
    <property type="match status" value="1"/>
</dbReference>
<reference evidence="2" key="3">
    <citation type="submission" date="2025-09" db="UniProtKB">
        <authorList>
            <consortium name="Ensembl"/>
        </authorList>
    </citation>
    <scope>IDENTIFICATION</scope>
</reference>
<dbReference type="Ensembl" id="ENSCJPT00005028884.1">
    <property type="protein sequence ID" value="ENSCJPP00005020988.1"/>
    <property type="gene ID" value="ENSCJPG00005016824.1"/>
</dbReference>
<accession>A0A8C2YEN2</accession>
<evidence type="ECO:0000256" key="1">
    <source>
        <dbReference type="SAM" id="MobiDB-lite"/>
    </source>
</evidence>
<keyword evidence="3" id="KW-1185">Reference proteome</keyword>
<dbReference type="PANTHER" id="PTHR14286">
    <property type="entry name" value="GENE, 49355-RELATED"/>
    <property type="match status" value="1"/>
</dbReference>
<dbReference type="AlphaFoldDB" id="A0A8C2YEN2"/>
<evidence type="ECO:0000313" key="3">
    <source>
        <dbReference type="Proteomes" id="UP000694412"/>
    </source>
</evidence>
<evidence type="ECO:0000313" key="2">
    <source>
        <dbReference type="Ensembl" id="ENSCJPP00005020988.1"/>
    </source>
</evidence>
<dbReference type="Proteomes" id="UP000694412">
    <property type="component" value="Chromosome 12"/>
</dbReference>
<gene>
    <name evidence="2" type="primary">CEP15</name>
</gene>
<dbReference type="GeneTree" id="ENSGT00390000005214"/>
<sequence length="109" mass="12666">MSSYLAQEVHLAKRHEEILSQRSALLQQMETYLGDKKTKKTWQTQAADAARRRNAALLNTLYWASVKESLPNWEEFLLGRAEYPIGFKKQKTTKQNISNPEEDSQKQIL</sequence>